<evidence type="ECO:0000313" key="2">
    <source>
        <dbReference type="Proteomes" id="UP000271098"/>
    </source>
</evidence>
<sequence>MNAAIRARARRTNNALLRFRGDEFASVCKLSHFLKTTFSALPFFHL</sequence>
<dbReference type="EMBL" id="UYRT01029059">
    <property type="protein sequence ID" value="VDK68917.1"/>
    <property type="molecule type" value="Genomic_DNA"/>
</dbReference>
<organism evidence="3">
    <name type="scientific">Gongylonema pulchrum</name>
    <dbReference type="NCBI Taxonomy" id="637853"/>
    <lineage>
        <taxon>Eukaryota</taxon>
        <taxon>Metazoa</taxon>
        <taxon>Ecdysozoa</taxon>
        <taxon>Nematoda</taxon>
        <taxon>Chromadorea</taxon>
        <taxon>Rhabditida</taxon>
        <taxon>Spirurina</taxon>
        <taxon>Spiruromorpha</taxon>
        <taxon>Spiruroidea</taxon>
        <taxon>Gongylonematidae</taxon>
        <taxon>Gongylonema</taxon>
    </lineage>
</organism>
<dbReference type="AlphaFoldDB" id="A0A183DKD2"/>
<evidence type="ECO:0000313" key="3">
    <source>
        <dbReference type="WBParaSite" id="GPUH_0000918301-mRNA-1"/>
    </source>
</evidence>
<accession>A0A183DKD2</accession>
<evidence type="ECO:0000313" key="1">
    <source>
        <dbReference type="EMBL" id="VDK68917.1"/>
    </source>
</evidence>
<proteinExistence type="predicted"/>
<protein>
    <submittedName>
        <fullName evidence="3">DUF3265 domain-containing protein</fullName>
    </submittedName>
</protein>
<dbReference type="WBParaSite" id="GPUH_0000918301-mRNA-1">
    <property type="protein sequence ID" value="GPUH_0000918301-mRNA-1"/>
    <property type="gene ID" value="GPUH_0000918301"/>
</dbReference>
<gene>
    <name evidence="1" type="ORF">GPUH_LOCUS9169</name>
</gene>
<reference evidence="1 2" key="2">
    <citation type="submission" date="2018-11" db="EMBL/GenBank/DDBJ databases">
        <authorList>
            <consortium name="Pathogen Informatics"/>
        </authorList>
    </citation>
    <scope>NUCLEOTIDE SEQUENCE [LARGE SCALE GENOMIC DNA]</scope>
</reference>
<reference evidence="3" key="1">
    <citation type="submission" date="2016-06" db="UniProtKB">
        <authorList>
            <consortium name="WormBaseParasite"/>
        </authorList>
    </citation>
    <scope>IDENTIFICATION</scope>
</reference>
<name>A0A183DKD2_9BILA</name>
<keyword evidence="2" id="KW-1185">Reference proteome</keyword>
<dbReference type="Proteomes" id="UP000271098">
    <property type="component" value="Unassembled WGS sequence"/>
</dbReference>